<protein>
    <submittedName>
        <fullName evidence="2">Uncharacterized protein</fullName>
    </submittedName>
</protein>
<feature type="compositionally biased region" description="Pro residues" evidence="1">
    <location>
        <begin position="207"/>
        <end position="216"/>
    </location>
</feature>
<gene>
    <name evidence="2" type="ORF">NCTC12410_01335</name>
</gene>
<evidence type="ECO:0000313" key="3">
    <source>
        <dbReference type="Proteomes" id="UP000254841"/>
    </source>
</evidence>
<evidence type="ECO:0000313" key="2">
    <source>
        <dbReference type="EMBL" id="STO97504.1"/>
    </source>
</evidence>
<dbReference type="RefSeq" id="WP_115011737.1">
    <property type="nucleotide sequence ID" value="NZ_UGHV01000001.1"/>
</dbReference>
<proteinExistence type="predicted"/>
<dbReference type="AlphaFoldDB" id="A0A377J5F9"/>
<name>A0A377J5F9_9HELI</name>
<feature type="region of interest" description="Disordered" evidence="1">
    <location>
        <begin position="192"/>
        <end position="216"/>
    </location>
</feature>
<sequence>MHISTKEHIISVALLHHNLSLSSLRALYEALRARFAYFEIVLLNPTLESENNPPLESILSSQATRSPSSRADEALFLSSRASVASVAIHTQNKDSSRETMDCHANASAFARNDSIKVDSREAQNLNNSAQDSKIFAKNAKNLNDSHAEAKVDSSTEANLNEPAQDSKIVELESWLFKPHKENKTRGLLTQCGDEIRDSSPQAESLILPPPPPLLTA</sequence>
<dbReference type="EMBL" id="UGHV01000001">
    <property type="protein sequence ID" value="STO97504.1"/>
    <property type="molecule type" value="Genomic_DNA"/>
</dbReference>
<accession>A0A377J5F9</accession>
<dbReference type="Proteomes" id="UP000254841">
    <property type="component" value="Unassembled WGS sequence"/>
</dbReference>
<reference evidence="2 3" key="1">
    <citation type="submission" date="2018-06" db="EMBL/GenBank/DDBJ databases">
        <authorList>
            <consortium name="Pathogen Informatics"/>
            <person name="Doyle S."/>
        </authorList>
    </citation>
    <scope>NUCLEOTIDE SEQUENCE [LARGE SCALE GENOMIC DNA]</scope>
    <source>
        <strain evidence="2 3">NCTC12410</strain>
    </source>
</reference>
<organism evidence="2 3">
    <name type="scientific">Helicobacter canis</name>
    <dbReference type="NCBI Taxonomy" id="29419"/>
    <lineage>
        <taxon>Bacteria</taxon>
        <taxon>Pseudomonadati</taxon>
        <taxon>Campylobacterota</taxon>
        <taxon>Epsilonproteobacteria</taxon>
        <taxon>Campylobacterales</taxon>
        <taxon>Helicobacteraceae</taxon>
        <taxon>Helicobacter</taxon>
    </lineage>
</organism>
<evidence type="ECO:0000256" key="1">
    <source>
        <dbReference type="SAM" id="MobiDB-lite"/>
    </source>
</evidence>